<dbReference type="SMR" id="A0A194VIN3"/>
<proteinExistence type="inferred from homology"/>
<keyword evidence="4 9" id="KW-0732">Signal</keyword>
<evidence type="ECO:0000256" key="7">
    <source>
        <dbReference type="ARBA" id="ARBA00023180"/>
    </source>
</evidence>
<dbReference type="EC" id="2.4.1.-" evidence="9"/>
<dbReference type="Gene3D" id="3.20.20.80">
    <property type="entry name" value="Glycosidases"/>
    <property type="match status" value="2"/>
</dbReference>
<evidence type="ECO:0000256" key="5">
    <source>
        <dbReference type="ARBA" id="ARBA00023136"/>
    </source>
</evidence>
<dbReference type="Pfam" id="PF07983">
    <property type="entry name" value="X8"/>
    <property type="match status" value="1"/>
</dbReference>
<evidence type="ECO:0000256" key="8">
    <source>
        <dbReference type="ARBA" id="ARBA00023288"/>
    </source>
</evidence>
<dbReference type="InterPro" id="IPR004886">
    <property type="entry name" value="Glucanosyltransferase"/>
</dbReference>
<organism evidence="12 13">
    <name type="scientific">Cytospora mali</name>
    <name type="common">Apple Valsa canker fungus</name>
    <name type="synonym">Valsa mali</name>
    <dbReference type="NCBI Taxonomy" id="578113"/>
    <lineage>
        <taxon>Eukaryota</taxon>
        <taxon>Fungi</taxon>
        <taxon>Dikarya</taxon>
        <taxon>Ascomycota</taxon>
        <taxon>Pezizomycotina</taxon>
        <taxon>Sordariomycetes</taxon>
        <taxon>Sordariomycetidae</taxon>
        <taxon>Diaporthales</taxon>
        <taxon>Cytosporaceae</taxon>
        <taxon>Cytospora</taxon>
    </lineage>
</organism>
<comment type="subcellular location">
    <subcellularLocation>
        <location evidence="1 9">Cell membrane</location>
        <topology evidence="1 9">Lipid-anchor</topology>
        <topology evidence="1 9">GPI-anchor</topology>
    </subcellularLocation>
</comment>
<keyword evidence="7" id="KW-0325">Glycoprotein</keyword>
<dbReference type="GO" id="GO:0042124">
    <property type="term" value="F:1,3-beta-glucanosyltransferase activity"/>
    <property type="evidence" value="ECO:0007669"/>
    <property type="project" value="TreeGrafter"/>
</dbReference>
<accession>A0A194VIN3</accession>
<feature type="signal peptide" evidence="9">
    <location>
        <begin position="1"/>
        <end position="21"/>
    </location>
</feature>
<dbReference type="OrthoDB" id="421038at2759"/>
<dbReference type="Pfam" id="PF03198">
    <property type="entry name" value="Glyco_hydro_72"/>
    <property type="match status" value="2"/>
</dbReference>
<feature type="domain" description="X8" evidence="11">
    <location>
        <begin position="696"/>
        <end position="786"/>
    </location>
</feature>
<feature type="transmembrane region" description="Helical" evidence="10">
    <location>
        <begin position="828"/>
        <end position="852"/>
    </location>
</feature>
<comment type="similarity">
    <text evidence="2 9">Belongs to the glycosyl hydrolase 72 family.</text>
</comment>
<evidence type="ECO:0000313" key="13">
    <source>
        <dbReference type="Proteomes" id="UP000078559"/>
    </source>
</evidence>
<dbReference type="GO" id="GO:0031505">
    <property type="term" value="P:fungal-type cell wall organization"/>
    <property type="evidence" value="ECO:0007669"/>
    <property type="project" value="TreeGrafter"/>
</dbReference>
<name>A0A194VIN3_CYTMA</name>
<dbReference type="SMART" id="SM00768">
    <property type="entry name" value="X8"/>
    <property type="match status" value="1"/>
</dbReference>
<keyword evidence="6" id="KW-1015">Disulfide bond</keyword>
<dbReference type="GO" id="GO:0005886">
    <property type="term" value="C:plasma membrane"/>
    <property type="evidence" value="ECO:0007669"/>
    <property type="project" value="UniProtKB-SubCell"/>
</dbReference>
<dbReference type="Gene3D" id="1.20.58.1040">
    <property type="match status" value="1"/>
</dbReference>
<evidence type="ECO:0000313" key="12">
    <source>
        <dbReference type="EMBL" id="KUI63838.1"/>
    </source>
</evidence>
<dbReference type="PANTHER" id="PTHR31468:SF2">
    <property type="entry name" value="1,3-BETA-GLUCANOSYLTRANSFERASE GAS1"/>
    <property type="match status" value="1"/>
</dbReference>
<dbReference type="FunFam" id="3.20.20.80:FF:000038">
    <property type="entry name" value="1,3-beta-glucanosyltransferase"/>
    <property type="match status" value="2"/>
</dbReference>
<keyword evidence="8 9" id="KW-0449">Lipoprotein</keyword>
<dbReference type="EMBL" id="KN796115">
    <property type="protein sequence ID" value="KUI63838.1"/>
    <property type="molecule type" value="Genomic_DNA"/>
</dbReference>
<keyword evidence="13" id="KW-1185">Reference proteome</keyword>
<dbReference type="PANTHER" id="PTHR31468">
    <property type="entry name" value="1,3-BETA-GLUCANOSYLTRANSFERASE GAS1"/>
    <property type="match status" value="1"/>
</dbReference>
<evidence type="ECO:0000256" key="9">
    <source>
        <dbReference type="RuleBase" id="RU361209"/>
    </source>
</evidence>
<dbReference type="GO" id="GO:0098552">
    <property type="term" value="C:side of membrane"/>
    <property type="evidence" value="ECO:0007669"/>
    <property type="project" value="UniProtKB-KW"/>
</dbReference>
<keyword evidence="3 9" id="KW-0336">GPI-anchor</keyword>
<protein>
    <recommendedName>
        <fullName evidence="9">1,3-beta-glucanosyltransferase</fullName>
        <ecNumber evidence="9">2.4.1.-</ecNumber>
    </recommendedName>
</protein>
<sequence length="853" mass="91628">MYSAKQLAVAAVVASAATVSAATVEPVIMKGQHFFYKNGTQFYIKGIAYQQDTGSSEAAKRSTDLDYIDPLSDEALCKRDVPIMAAAGTNVIRTYAIDPTADHDACMTLLQDAGIYVISDLSSPDEAIDRSDPEWNLDLYSRYTSVVDALAKYDNVIGFFAGNEVTNNASNTDASAFVKAAVRDMKAYINSTQDRWIGVGYAANDDSTIRNNMAEYFNCGDQENAIDFWGYNIYEWCGQSTFEKSGYSSVVDFFSNYSIPVFFAEYGCNTVDGAAGRIFQETTELYTAEMTEVIAGGIVYMYFQEANDYVITMYSAKQLAVAAVVASAATVSAATVEPVIMKGQHFFYKNGTQFYIKGIAYQQDTGSSEAAKRSTDLDYIDPLSDEALCKRDVPIMAAAGTNVIRTYAIDPTADHDACMTLLQDAGIYVISDLSSPDEAIDRSDPEWNLDLYSRYTSVVDALAKYDNVIGFFAGNEVTNNASNTDASAFVKAAVRDMKAYINSTQDRWIGVGYAANDDSTIRNNMAEYFNCGDQENAIDFWGYNIYEWCGQSTFEKSGYSSVVDFFSNYSIPVFFAEYGCNTVDGAAGRIFQETTELYTAEMTEVIAGGIVYMYFQEANDYGLVSAINSESVSTLKDYTSLSSRVNAASPTSTDMAAYTPSNSPAACPAVGASWQAAPNLPPTPDSDLCECMYNSLSCVSSNNLNDTAYGDIFGYVCGLENGSLCAGIETNATSGVYGAYSMCSSKQMLGYVLDQYYKSQDSASDSCDFDGSATTQKANTDSSCKAKLASASSANAVAATATGGSSSSSSTSSASSSSLATPMSMKSVFSIGDLAIGLYVVMAMAAGGAMVAL</sequence>
<comment type="function">
    <text evidence="9">Splits internally a 1,3-beta-glucan molecule and transfers the newly generated reducing end (the donor) to the non-reducing end of another 1,3-beta-glucan molecule (the acceptor) forming a 1,3-beta linkage, resulting in the elongation of 1,3-beta-glucan chains in the cell wall.</text>
</comment>
<dbReference type="InterPro" id="IPR017853">
    <property type="entry name" value="GH"/>
</dbReference>
<evidence type="ECO:0000256" key="2">
    <source>
        <dbReference type="ARBA" id="ARBA00007528"/>
    </source>
</evidence>
<evidence type="ECO:0000256" key="4">
    <source>
        <dbReference type="ARBA" id="ARBA00022729"/>
    </source>
</evidence>
<reference evidence="12" key="1">
    <citation type="submission" date="2014-12" db="EMBL/GenBank/DDBJ databases">
        <title>Genome Sequence of Valsa Canker Pathogens Uncovers a Specific Adaption of Colonization on Woody Bark.</title>
        <authorList>
            <person name="Yin Z."/>
            <person name="Liu H."/>
            <person name="Gao X."/>
            <person name="Li Z."/>
            <person name="Song N."/>
            <person name="Ke X."/>
            <person name="Dai Q."/>
            <person name="Wu Y."/>
            <person name="Sun Y."/>
            <person name="Xu J.-R."/>
            <person name="Kang Z.K."/>
            <person name="Wang L."/>
            <person name="Huang L."/>
        </authorList>
    </citation>
    <scope>NUCLEOTIDE SEQUENCE [LARGE SCALE GENOMIC DNA]</scope>
    <source>
        <strain evidence="12">03-8</strain>
    </source>
</reference>
<evidence type="ECO:0000259" key="11">
    <source>
        <dbReference type="SMART" id="SM00768"/>
    </source>
</evidence>
<evidence type="ECO:0000256" key="3">
    <source>
        <dbReference type="ARBA" id="ARBA00022622"/>
    </source>
</evidence>
<dbReference type="AlphaFoldDB" id="A0A194VIN3"/>
<dbReference type="SUPFAM" id="SSF51445">
    <property type="entry name" value="(Trans)glycosidases"/>
    <property type="match status" value="2"/>
</dbReference>
<keyword evidence="10" id="KW-0812">Transmembrane</keyword>
<keyword evidence="9" id="KW-0808">Transferase</keyword>
<dbReference type="GO" id="GO:0071970">
    <property type="term" value="P:fungal-type cell wall (1-&gt;3)-beta-D-glucan biosynthetic process"/>
    <property type="evidence" value="ECO:0007669"/>
    <property type="project" value="TreeGrafter"/>
</dbReference>
<feature type="chain" id="PRO_5008266515" description="1,3-beta-glucanosyltransferase" evidence="9">
    <location>
        <begin position="22"/>
        <end position="853"/>
    </location>
</feature>
<dbReference type="InterPro" id="IPR012946">
    <property type="entry name" value="X8"/>
</dbReference>
<keyword evidence="10" id="KW-1133">Transmembrane helix</keyword>
<evidence type="ECO:0000256" key="6">
    <source>
        <dbReference type="ARBA" id="ARBA00023157"/>
    </source>
</evidence>
<evidence type="ECO:0000256" key="1">
    <source>
        <dbReference type="ARBA" id="ARBA00004609"/>
    </source>
</evidence>
<dbReference type="Proteomes" id="UP000078559">
    <property type="component" value="Unassembled WGS sequence"/>
</dbReference>
<evidence type="ECO:0000256" key="10">
    <source>
        <dbReference type="SAM" id="Phobius"/>
    </source>
</evidence>
<gene>
    <name evidence="12" type="ORF">VM1G_10720</name>
</gene>
<keyword evidence="5 9" id="KW-0472">Membrane</keyword>